<protein>
    <submittedName>
        <fullName evidence="1">Uncharacterized protein</fullName>
    </submittedName>
</protein>
<dbReference type="AlphaFoldDB" id="A0A2P2MTV9"/>
<accession>A0A2P2MTV9</accession>
<proteinExistence type="predicted"/>
<name>A0A2P2MTV9_RHIMU</name>
<reference evidence="1" key="1">
    <citation type="submission" date="2018-02" db="EMBL/GenBank/DDBJ databases">
        <title>Rhizophora mucronata_Transcriptome.</title>
        <authorList>
            <person name="Meera S.P."/>
            <person name="Sreeshan A."/>
            <person name="Augustine A."/>
        </authorList>
    </citation>
    <scope>NUCLEOTIDE SEQUENCE</scope>
    <source>
        <tissue evidence="1">Leaf</tissue>
    </source>
</reference>
<organism evidence="1">
    <name type="scientific">Rhizophora mucronata</name>
    <name type="common">Asiatic mangrove</name>
    <dbReference type="NCBI Taxonomy" id="61149"/>
    <lineage>
        <taxon>Eukaryota</taxon>
        <taxon>Viridiplantae</taxon>
        <taxon>Streptophyta</taxon>
        <taxon>Embryophyta</taxon>
        <taxon>Tracheophyta</taxon>
        <taxon>Spermatophyta</taxon>
        <taxon>Magnoliopsida</taxon>
        <taxon>eudicotyledons</taxon>
        <taxon>Gunneridae</taxon>
        <taxon>Pentapetalae</taxon>
        <taxon>rosids</taxon>
        <taxon>fabids</taxon>
        <taxon>Malpighiales</taxon>
        <taxon>Rhizophoraceae</taxon>
        <taxon>Rhizophora</taxon>
    </lineage>
</organism>
<evidence type="ECO:0000313" key="1">
    <source>
        <dbReference type="EMBL" id="MBX33648.1"/>
    </source>
</evidence>
<dbReference type="EMBL" id="GGEC01053164">
    <property type="protein sequence ID" value="MBX33648.1"/>
    <property type="molecule type" value="Transcribed_RNA"/>
</dbReference>
<sequence>MAVHYKNHMNAVKISPCYVIGSKGILINNDKHSEIMRHLNPLRSLFMPASII</sequence>